<reference evidence="3 4" key="1">
    <citation type="submission" date="2020-09" db="EMBL/GenBank/DDBJ databases">
        <title>Eikenella S3660 sp. nov., isolated from a throat swab.</title>
        <authorList>
            <person name="Buhl M."/>
        </authorList>
    </citation>
    <scope>NUCLEOTIDE SEQUENCE [LARGE SCALE GENOMIC DNA]</scope>
    <source>
        <strain evidence="3 4">S3360</strain>
    </source>
</reference>
<dbReference type="RefSeq" id="WP_197902165.1">
    <property type="nucleotide sequence ID" value="NZ_JACSGR010000001.1"/>
</dbReference>
<feature type="region of interest" description="Disordered" evidence="1">
    <location>
        <begin position="107"/>
        <end position="127"/>
    </location>
</feature>
<dbReference type="EMBL" id="JACSGR010000001">
    <property type="protein sequence ID" value="MBH5328238.1"/>
    <property type="molecule type" value="Genomic_DNA"/>
</dbReference>
<feature type="compositionally biased region" description="Low complexity" evidence="1">
    <location>
        <begin position="244"/>
        <end position="254"/>
    </location>
</feature>
<gene>
    <name evidence="3" type="ORF">H9Q10_00935</name>
</gene>
<sequence>MACYTITLLFGKQLRRFRLPEIPFPPAQPFSQTRLRVRCAAFSLQHRQETDTHPMQGKPDWKKYRQQAAEKLQKLRLLKQKPQLLAAAAIVAGILLLAVGLLAGSGKHHAAAPSGAPPASTSAPAAQAEGGVAVVSAPIDLITPEVADDNAVDDPLTAAEANPEPENALPPATAQNMNPACEAYFQRARACFRHAPEGQAGALLQSLEATRGDLSQLDAEGCEVVSRQFEDMVQQMGCEKTPAEAKPAAETNPPSETKATAHKTLSAPAAHSR</sequence>
<accession>A0ABS0N7E3</accession>
<keyword evidence="2" id="KW-1133">Transmembrane helix</keyword>
<keyword evidence="2" id="KW-0812">Transmembrane</keyword>
<dbReference type="Proteomes" id="UP000768471">
    <property type="component" value="Unassembled WGS sequence"/>
</dbReference>
<organism evidence="3 4">
    <name type="scientific">Eikenella glucosivorans</name>
    <dbReference type="NCBI Taxonomy" id="2766967"/>
    <lineage>
        <taxon>Bacteria</taxon>
        <taxon>Pseudomonadati</taxon>
        <taxon>Pseudomonadota</taxon>
        <taxon>Betaproteobacteria</taxon>
        <taxon>Neisseriales</taxon>
        <taxon>Neisseriaceae</taxon>
        <taxon>Eikenella</taxon>
    </lineage>
</organism>
<proteinExistence type="predicted"/>
<evidence type="ECO:0000256" key="1">
    <source>
        <dbReference type="SAM" id="MobiDB-lite"/>
    </source>
</evidence>
<evidence type="ECO:0000313" key="3">
    <source>
        <dbReference type="EMBL" id="MBH5328238.1"/>
    </source>
</evidence>
<comment type="caution">
    <text evidence="3">The sequence shown here is derived from an EMBL/GenBank/DDBJ whole genome shotgun (WGS) entry which is preliminary data.</text>
</comment>
<keyword evidence="2" id="KW-0472">Membrane</keyword>
<protein>
    <submittedName>
        <fullName evidence="3">DUF5339 domain-containing protein</fullName>
    </submittedName>
</protein>
<keyword evidence="4" id="KW-1185">Reference proteome</keyword>
<evidence type="ECO:0000313" key="4">
    <source>
        <dbReference type="Proteomes" id="UP000768471"/>
    </source>
</evidence>
<feature type="transmembrane region" description="Helical" evidence="2">
    <location>
        <begin position="84"/>
        <end position="104"/>
    </location>
</feature>
<feature type="region of interest" description="Disordered" evidence="1">
    <location>
        <begin position="239"/>
        <end position="273"/>
    </location>
</feature>
<name>A0ABS0N7E3_9NEIS</name>
<evidence type="ECO:0000256" key="2">
    <source>
        <dbReference type="SAM" id="Phobius"/>
    </source>
</evidence>